<dbReference type="AlphaFoldDB" id="A0A1N6REJ0"/>
<dbReference type="OrthoDB" id="9808443at2"/>
<dbReference type="RefSeq" id="WP_076488364.1">
    <property type="nucleotide sequence ID" value="NZ_FTMS01000006.1"/>
</dbReference>
<dbReference type="GO" id="GO:0016740">
    <property type="term" value="F:transferase activity"/>
    <property type="evidence" value="ECO:0007669"/>
    <property type="project" value="UniProtKB-KW"/>
</dbReference>
<sequence length="270" mass="30256">MNTKKNIAASVRQRLLNRARTDERPFAELLQYYAMERFLFRLSQSEHARRFILKGALLLRTWGSAIGRPTMDIDLSGKTLNDISAIQAQITDVIGVASNDGLVFDSKSIQVQRITEEAEYEGIRARFLGYLGAARITMQIDIGFGDVVFPEPTEVELPSVLDADPFTMLGYSRESAIAEKVETMVKLGLVNSRMKDFHDIWLLSRGFDYSGALLQKAMVQTFETRDTTIPPGFESIVAQVQTFTEPVLQSIRSPDPFAVTWKAPGPWGIT</sequence>
<evidence type="ECO:0000313" key="2">
    <source>
        <dbReference type="Proteomes" id="UP000186400"/>
    </source>
</evidence>
<protein>
    <submittedName>
        <fullName evidence="1">Predicted nucleotidyltransferase component of viral defense system</fullName>
    </submittedName>
</protein>
<keyword evidence="1" id="KW-0808">Transferase</keyword>
<accession>A0A1N6REJ0</accession>
<organism evidence="1 2">
    <name type="scientific">Alkalispirochaeta americana</name>
    <dbReference type="NCBI Taxonomy" id="159291"/>
    <lineage>
        <taxon>Bacteria</taxon>
        <taxon>Pseudomonadati</taxon>
        <taxon>Spirochaetota</taxon>
        <taxon>Spirochaetia</taxon>
        <taxon>Spirochaetales</taxon>
        <taxon>Spirochaetaceae</taxon>
        <taxon>Alkalispirochaeta</taxon>
    </lineage>
</organism>
<dbReference type="Pfam" id="PF08843">
    <property type="entry name" value="AbiEii"/>
    <property type="match status" value="1"/>
</dbReference>
<dbReference type="Proteomes" id="UP000186400">
    <property type="component" value="Unassembled WGS sequence"/>
</dbReference>
<gene>
    <name evidence="1" type="ORF">SAMN05920897_10680</name>
</gene>
<dbReference type="EMBL" id="FTMS01000006">
    <property type="protein sequence ID" value="SIQ27288.1"/>
    <property type="molecule type" value="Genomic_DNA"/>
</dbReference>
<name>A0A1N6REJ0_9SPIO</name>
<dbReference type="InterPro" id="IPR014942">
    <property type="entry name" value="AbiEii"/>
</dbReference>
<evidence type="ECO:0000313" key="1">
    <source>
        <dbReference type="EMBL" id="SIQ27288.1"/>
    </source>
</evidence>
<keyword evidence="2" id="KW-1185">Reference proteome</keyword>
<reference evidence="2" key="1">
    <citation type="submission" date="2017-01" db="EMBL/GenBank/DDBJ databases">
        <authorList>
            <person name="Varghese N."/>
            <person name="Submissions S."/>
        </authorList>
    </citation>
    <scope>NUCLEOTIDE SEQUENCE [LARGE SCALE GENOMIC DNA]</scope>
    <source>
        <strain evidence="2">ASpG1</strain>
    </source>
</reference>
<proteinExistence type="predicted"/>